<evidence type="ECO:0000256" key="2">
    <source>
        <dbReference type="SAM" id="MobiDB-lite"/>
    </source>
</evidence>
<feature type="compositionally biased region" description="Acidic residues" evidence="2">
    <location>
        <begin position="483"/>
        <end position="502"/>
    </location>
</feature>
<organism evidence="3 4">
    <name type="scientific">Patella caerulea</name>
    <name type="common">Rayed Mediterranean limpet</name>
    <dbReference type="NCBI Taxonomy" id="87958"/>
    <lineage>
        <taxon>Eukaryota</taxon>
        <taxon>Metazoa</taxon>
        <taxon>Spiralia</taxon>
        <taxon>Lophotrochozoa</taxon>
        <taxon>Mollusca</taxon>
        <taxon>Gastropoda</taxon>
        <taxon>Patellogastropoda</taxon>
        <taxon>Patelloidea</taxon>
        <taxon>Patellidae</taxon>
        <taxon>Patella</taxon>
    </lineage>
</organism>
<feature type="region of interest" description="Disordered" evidence="2">
    <location>
        <begin position="478"/>
        <end position="502"/>
    </location>
</feature>
<accession>A0AAN8Q269</accession>
<gene>
    <name evidence="3" type="ORF">SNE40_007324</name>
</gene>
<dbReference type="Proteomes" id="UP001347796">
    <property type="component" value="Unassembled WGS sequence"/>
</dbReference>
<evidence type="ECO:0000256" key="1">
    <source>
        <dbReference type="SAM" id="Coils"/>
    </source>
</evidence>
<feature type="compositionally biased region" description="Polar residues" evidence="2">
    <location>
        <begin position="349"/>
        <end position="365"/>
    </location>
</feature>
<sequence>MEKKTTLNKVLEGHSPVNKYDLMAVEWSGSRLTEERMILAFQAFDELIPQLGIYSRIFSKLRNDFFEAIYSDDLTGESFRENGELKEFIQRLPYFCLFQKRETKQDEVLKEVKEQLETVKERLFNKHTQLEENQKKLEELQEDVENLKQQVETLDQTITEKNLQLESLQNEKDREEVKAKDKQHQLECDVTELQISLDDAKSEINFLTTFKKGYDKLQNAFLDKDHRNNLFIKQMSVESTRYSNLVSDIEAGQKLENQMLSVMNIAIEEFEKFLEEHKCDLEKKTIEHDMTDAELELQDMEIDDADQELQLVEERFNNTVNEMGTELELLKQHRAMLLEQLQKLEDSKTPQLNEKSKASTPSNRPVDSRLAAGLMDDETEEVMDDPFIPQERVFSKYAAMLYTSNNMGKSFEEFKDAKYCQSCGEKTIICPHKLSGSEKIYILPINCSHLKITRPKVRINKEFAKKFGKPASAVKVGSAIKENDDDDDDEDDEDDDSILSDDTDLLSETDGPLSHLSGHSLSLGGAELYMTHTAQHLFDDFTARTDLERIIPRKLTLERTVSVIEQFLAYLLWQDEYGDDDQYFSILDTLYQFMEERYLVSDIKYMATYDFLSSVVEYSTISKMLQLVGHVLCGNLDASCLRYILLLNDFIHTIDWLHVDDFRAFISIIYPFLGEDEFENLQMSYTSFSENHISPKLVTDFMIHLILKYREPRFLENENQLVPYQTQSTSQLSEKEFKEAVDNIIPVCNEKLRKRLYFEAEKAVAMDGVENSVSIMRLAHILFTLNYT</sequence>
<dbReference type="AlphaFoldDB" id="A0AAN8Q269"/>
<comment type="caution">
    <text evidence="3">The sequence shown here is derived from an EMBL/GenBank/DDBJ whole genome shotgun (WGS) entry which is preliminary data.</text>
</comment>
<evidence type="ECO:0000313" key="3">
    <source>
        <dbReference type="EMBL" id="KAK6184991.1"/>
    </source>
</evidence>
<evidence type="ECO:0000313" key="4">
    <source>
        <dbReference type="Proteomes" id="UP001347796"/>
    </source>
</evidence>
<protein>
    <submittedName>
        <fullName evidence="3">Uncharacterized protein</fullName>
    </submittedName>
</protein>
<name>A0AAN8Q269_PATCE</name>
<dbReference type="EMBL" id="JAZGQO010000006">
    <property type="protein sequence ID" value="KAK6184991.1"/>
    <property type="molecule type" value="Genomic_DNA"/>
</dbReference>
<feature type="coiled-coil region" evidence="1">
    <location>
        <begin position="113"/>
        <end position="203"/>
    </location>
</feature>
<proteinExistence type="predicted"/>
<feature type="region of interest" description="Disordered" evidence="2">
    <location>
        <begin position="344"/>
        <end position="368"/>
    </location>
</feature>
<keyword evidence="1" id="KW-0175">Coiled coil</keyword>
<keyword evidence="4" id="KW-1185">Reference proteome</keyword>
<reference evidence="3 4" key="1">
    <citation type="submission" date="2024-01" db="EMBL/GenBank/DDBJ databases">
        <title>The genome of the rayed Mediterranean limpet Patella caerulea (Linnaeus, 1758).</title>
        <authorList>
            <person name="Anh-Thu Weber A."/>
            <person name="Halstead-Nussloch G."/>
        </authorList>
    </citation>
    <scope>NUCLEOTIDE SEQUENCE [LARGE SCALE GENOMIC DNA]</scope>
    <source>
        <strain evidence="3">AATW-2023a</strain>
        <tissue evidence="3">Whole specimen</tissue>
    </source>
</reference>